<accession>A0A7L9FFI9</accession>
<keyword evidence="2" id="KW-1185">Reference proteome</keyword>
<dbReference type="EMBL" id="CP062310">
    <property type="protein sequence ID" value="QOJ78578.1"/>
    <property type="molecule type" value="Genomic_DNA"/>
</dbReference>
<reference evidence="1 2" key="1">
    <citation type="submission" date="2020-10" db="EMBL/GenBank/DDBJ databases">
        <title>Thermofilum lucidum 3507LT sp. nov. a novel member of Thermofilaceae family isolated from Chile hot spring, and proposal of description order Thermofilales.</title>
        <authorList>
            <person name="Zayulina K.S."/>
            <person name="Elcheninov A.G."/>
            <person name="Toshchakov S.V."/>
            <person name="Kublanov I.V."/>
        </authorList>
    </citation>
    <scope>NUCLEOTIDE SEQUENCE [LARGE SCALE GENOMIC DNA]</scope>
    <source>
        <strain evidence="1 2">3507LT</strain>
    </source>
</reference>
<dbReference type="InParanoid" id="A0A7L9FFI9"/>
<dbReference type="GeneID" id="59149714"/>
<dbReference type="AlphaFoldDB" id="A0A7L9FFI9"/>
<name>A0A7L9FFI9_9CREN</name>
<dbReference type="RefSeq" id="WP_192818550.1">
    <property type="nucleotide sequence ID" value="NZ_CP062310.1"/>
</dbReference>
<evidence type="ECO:0000313" key="1">
    <source>
        <dbReference type="EMBL" id="QOJ78578.1"/>
    </source>
</evidence>
<dbReference type="Proteomes" id="UP000594121">
    <property type="component" value="Chromosome"/>
</dbReference>
<dbReference type="KEGG" id="thel:IG193_07420"/>
<gene>
    <name evidence="1" type="ORF">IG193_07420</name>
</gene>
<sequence>MEVERGVEKILAETSRDIKNNLIDPQQMRNVGMVLLSMGLLTEEGYFYVLSNALYTLADAMSSFLKVSSMPLSLEYRGRTEKVLEDVKNEVSQALQSMSEAIREHDSCKAMSSAAVLLKLSYMINNLAENLKNIVIVGPEE</sequence>
<proteinExistence type="predicted"/>
<protein>
    <recommendedName>
        <fullName evidence="3">PhoU domain-containing protein</fullName>
    </recommendedName>
</protein>
<evidence type="ECO:0008006" key="3">
    <source>
        <dbReference type="Google" id="ProtNLM"/>
    </source>
</evidence>
<evidence type="ECO:0000313" key="2">
    <source>
        <dbReference type="Proteomes" id="UP000594121"/>
    </source>
</evidence>
<organism evidence="1 2">
    <name type="scientific">Infirmifilum lucidum</name>
    <dbReference type="NCBI Taxonomy" id="2776706"/>
    <lineage>
        <taxon>Archaea</taxon>
        <taxon>Thermoproteota</taxon>
        <taxon>Thermoprotei</taxon>
        <taxon>Thermofilales</taxon>
        <taxon>Thermofilaceae</taxon>
        <taxon>Infirmifilum</taxon>
    </lineage>
</organism>